<sequence length="159" mass="17298">MNETMFPRTASPVISGQGPEASPTGSGKICVLLRPTQCGSASPLSWAMAMPLTARDRGTWAKQFNLEAAREQRSYVKCCEIQSVGVSSEPAPESRLELRSEVRGKGFIRTANDRQSAVCCPGRPQGMVDLDRYLYQLQTSGAIMPPLPQIDCVVAHSLR</sequence>
<evidence type="ECO:0000256" key="1">
    <source>
        <dbReference type="SAM" id="MobiDB-lite"/>
    </source>
</evidence>
<dbReference type="EMBL" id="VDEP01000438">
    <property type="protein sequence ID" value="KAA1083573.1"/>
    <property type="molecule type" value="Genomic_DNA"/>
</dbReference>
<comment type="caution">
    <text evidence="2">The sequence shown here is derived from an EMBL/GenBank/DDBJ whole genome shotgun (WGS) entry which is preliminary data.</text>
</comment>
<reference evidence="2 3" key="1">
    <citation type="submission" date="2019-05" db="EMBL/GenBank/DDBJ databases">
        <title>Emergence of the Ug99 lineage of the wheat stem rust pathogen through somatic hybridization.</title>
        <authorList>
            <person name="Li F."/>
            <person name="Upadhyaya N.M."/>
            <person name="Sperschneider J."/>
            <person name="Matny O."/>
            <person name="Nguyen-Phuc H."/>
            <person name="Mago R."/>
            <person name="Raley C."/>
            <person name="Miller M.E."/>
            <person name="Silverstein K.A.T."/>
            <person name="Henningsen E."/>
            <person name="Hirsch C.D."/>
            <person name="Visser B."/>
            <person name="Pretorius Z.A."/>
            <person name="Steffenson B.J."/>
            <person name="Schwessinger B."/>
            <person name="Dodds P.N."/>
            <person name="Figueroa M."/>
        </authorList>
    </citation>
    <scope>NUCLEOTIDE SEQUENCE [LARGE SCALE GENOMIC DNA]</scope>
    <source>
        <strain evidence="2 3">Ug99</strain>
    </source>
</reference>
<accession>A0A5B0N4U0</accession>
<evidence type="ECO:0000313" key="2">
    <source>
        <dbReference type="EMBL" id="KAA1083573.1"/>
    </source>
</evidence>
<evidence type="ECO:0000313" key="3">
    <source>
        <dbReference type="Proteomes" id="UP000325313"/>
    </source>
</evidence>
<proteinExistence type="predicted"/>
<dbReference type="Proteomes" id="UP000325313">
    <property type="component" value="Unassembled WGS sequence"/>
</dbReference>
<gene>
    <name evidence="2" type="ORF">PGTUg99_036307</name>
</gene>
<dbReference type="AlphaFoldDB" id="A0A5B0N4U0"/>
<protein>
    <submittedName>
        <fullName evidence="2">Uncharacterized protein</fullName>
    </submittedName>
</protein>
<feature type="region of interest" description="Disordered" evidence="1">
    <location>
        <begin position="1"/>
        <end position="25"/>
    </location>
</feature>
<name>A0A5B0N4U0_PUCGR</name>
<organism evidence="2 3">
    <name type="scientific">Puccinia graminis f. sp. tritici</name>
    <dbReference type="NCBI Taxonomy" id="56615"/>
    <lineage>
        <taxon>Eukaryota</taxon>
        <taxon>Fungi</taxon>
        <taxon>Dikarya</taxon>
        <taxon>Basidiomycota</taxon>
        <taxon>Pucciniomycotina</taxon>
        <taxon>Pucciniomycetes</taxon>
        <taxon>Pucciniales</taxon>
        <taxon>Pucciniaceae</taxon>
        <taxon>Puccinia</taxon>
    </lineage>
</organism>